<reference evidence="1 2" key="1">
    <citation type="journal article" date="2021" name="Elife">
        <title>Chloroplast acquisition without the gene transfer in kleptoplastic sea slugs, Plakobranchus ocellatus.</title>
        <authorList>
            <person name="Maeda T."/>
            <person name="Takahashi S."/>
            <person name="Yoshida T."/>
            <person name="Shimamura S."/>
            <person name="Takaki Y."/>
            <person name="Nagai Y."/>
            <person name="Toyoda A."/>
            <person name="Suzuki Y."/>
            <person name="Arimoto A."/>
            <person name="Ishii H."/>
            <person name="Satoh N."/>
            <person name="Nishiyama T."/>
            <person name="Hasebe M."/>
            <person name="Maruyama T."/>
            <person name="Minagawa J."/>
            <person name="Obokata J."/>
            <person name="Shigenobu S."/>
        </authorList>
    </citation>
    <scope>NUCLEOTIDE SEQUENCE [LARGE SCALE GENOMIC DNA]</scope>
</reference>
<keyword evidence="2" id="KW-1185">Reference proteome</keyword>
<dbReference type="AlphaFoldDB" id="A0AAV4GAT6"/>
<gene>
    <name evidence="1" type="ORF">ElyMa_000636900</name>
</gene>
<dbReference type="EMBL" id="BMAT01001294">
    <property type="protein sequence ID" value="GFR82868.1"/>
    <property type="molecule type" value="Genomic_DNA"/>
</dbReference>
<comment type="caution">
    <text evidence="1">The sequence shown here is derived from an EMBL/GenBank/DDBJ whole genome shotgun (WGS) entry which is preliminary data.</text>
</comment>
<evidence type="ECO:0000313" key="1">
    <source>
        <dbReference type="EMBL" id="GFR82868.1"/>
    </source>
</evidence>
<accession>A0AAV4GAT6</accession>
<proteinExistence type="predicted"/>
<protein>
    <submittedName>
        <fullName evidence="1">Uncharacterized protein</fullName>
    </submittedName>
</protein>
<sequence length="72" mass="8182">MADQYTTLTFEERKIDRWTGGKGRSSNKDKVHPVSVIQQPVTTEECDDGQMMLPRQDEEGPSLTSLMLHLMS</sequence>
<dbReference type="Proteomes" id="UP000762676">
    <property type="component" value="Unassembled WGS sequence"/>
</dbReference>
<name>A0AAV4GAT6_9GAST</name>
<organism evidence="1 2">
    <name type="scientific">Elysia marginata</name>
    <dbReference type="NCBI Taxonomy" id="1093978"/>
    <lineage>
        <taxon>Eukaryota</taxon>
        <taxon>Metazoa</taxon>
        <taxon>Spiralia</taxon>
        <taxon>Lophotrochozoa</taxon>
        <taxon>Mollusca</taxon>
        <taxon>Gastropoda</taxon>
        <taxon>Heterobranchia</taxon>
        <taxon>Euthyneura</taxon>
        <taxon>Panpulmonata</taxon>
        <taxon>Sacoglossa</taxon>
        <taxon>Placobranchoidea</taxon>
        <taxon>Plakobranchidae</taxon>
        <taxon>Elysia</taxon>
    </lineage>
</organism>
<evidence type="ECO:0000313" key="2">
    <source>
        <dbReference type="Proteomes" id="UP000762676"/>
    </source>
</evidence>